<evidence type="ECO:0000256" key="2">
    <source>
        <dbReference type="ARBA" id="ARBA00022517"/>
    </source>
</evidence>
<dbReference type="GO" id="GO:0006364">
    <property type="term" value="P:rRNA processing"/>
    <property type="evidence" value="ECO:0007669"/>
    <property type="project" value="UniProtKB-KW"/>
</dbReference>
<gene>
    <name evidence="9" type="ORF">Agub_g7120</name>
</gene>
<keyword evidence="10" id="KW-1185">Reference proteome</keyword>
<name>A0AAD3HM71_9CHLO</name>
<feature type="compositionally biased region" description="Basic and acidic residues" evidence="7">
    <location>
        <begin position="294"/>
        <end position="313"/>
    </location>
</feature>
<evidence type="ECO:0000256" key="6">
    <source>
        <dbReference type="ARBA" id="ARBA00038503"/>
    </source>
</evidence>
<feature type="region of interest" description="Disordered" evidence="7">
    <location>
        <begin position="226"/>
        <end position="330"/>
    </location>
</feature>
<dbReference type="GO" id="GO:0032040">
    <property type="term" value="C:small-subunit processome"/>
    <property type="evidence" value="ECO:0007669"/>
    <property type="project" value="InterPro"/>
</dbReference>
<evidence type="ECO:0000313" key="10">
    <source>
        <dbReference type="Proteomes" id="UP001054857"/>
    </source>
</evidence>
<feature type="compositionally biased region" description="Basic and acidic residues" evidence="7">
    <location>
        <begin position="95"/>
        <end position="115"/>
    </location>
</feature>
<feature type="domain" description="UTP23 sensor motif region" evidence="8">
    <location>
        <begin position="248"/>
        <end position="264"/>
    </location>
</feature>
<dbReference type="InterPro" id="IPR006984">
    <property type="entry name" value="Fcf1/UTP23"/>
</dbReference>
<evidence type="ECO:0000256" key="7">
    <source>
        <dbReference type="SAM" id="MobiDB-lite"/>
    </source>
</evidence>
<comment type="subcellular location">
    <subcellularLocation>
        <location evidence="1">Nucleus</location>
        <location evidence="1">Nucleolus</location>
    </subcellularLocation>
</comment>
<evidence type="ECO:0000256" key="5">
    <source>
        <dbReference type="ARBA" id="ARBA00037300"/>
    </source>
</evidence>
<dbReference type="FunFam" id="3.40.50.1010:FF:000006">
    <property type="entry name" value="rRNA-processing protein UTP23 homolog"/>
    <property type="match status" value="1"/>
</dbReference>
<dbReference type="AlphaFoldDB" id="A0AAD3HM71"/>
<evidence type="ECO:0000256" key="3">
    <source>
        <dbReference type="ARBA" id="ARBA00022552"/>
    </source>
</evidence>
<evidence type="ECO:0000256" key="1">
    <source>
        <dbReference type="ARBA" id="ARBA00004604"/>
    </source>
</evidence>
<dbReference type="Gene3D" id="3.40.50.1010">
    <property type="entry name" value="5'-nuclease"/>
    <property type="match status" value="1"/>
</dbReference>
<comment type="function">
    <text evidence="5">Involved in rRNA-processing and ribosome biogenesis.</text>
</comment>
<dbReference type="CDD" id="cd08553">
    <property type="entry name" value="PIN_Fcf1-like"/>
    <property type="match status" value="1"/>
</dbReference>
<dbReference type="Proteomes" id="UP001054857">
    <property type="component" value="Unassembled WGS sequence"/>
</dbReference>
<feature type="compositionally biased region" description="Basic residues" evidence="7">
    <location>
        <begin position="314"/>
        <end position="323"/>
    </location>
</feature>
<organism evidence="9 10">
    <name type="scientific">Astrephomene gubernaculifera</name>
    <dbReference type="NCBI Taxonomy" id="47775"/>
    <lineage>
        <taxon>Eukaryota</taxon>
        <taxon>Viridiplantae</taxon>
        <taxon>Chlorophyta</taxon>
        <taxon>core chlorophytes</taxon>
        <taxon>Chlorophyceae</taxon>
        <taxon>CS clade</taxon>
        <taxon>Chlamydomonadales</taxon>
        <taxon>Astrephomenaceae</taxon>
        <taxon>Astrephomene</taxon>
    </lineage>
</organism>
<feature type="region of interest" description="Disordered" evidence="7">
    <location>
        <begin position="95"/>
        <end position="126"/>
    </location>
</feature>
<accession>A0AAD3HM71</accession>
<evidence type="ECO:0000256" key="4">
    <source>
        <dbReference type="ARBA" id="ARBA00023242"/>
    </source>
</evidence>
<dbReference type="EMBL" id="BMAR01000010">
    <property type="protein sequence ID" value="GFR45711.1"/>
    <property type="molecule type" value="Genomic_DNA"/>
</dbReference>
<keyword evidence="2" id="KW-0690">Ribosome biogenesis</keyword>
<proteinExistence type="inferred from homology"/>
<protein>
    <recommendedName>
        <fullName evidence="8">UTP23 sensor motif region domain-containing protein</fullName>
    </recommendedName>
</protein>
<dbReference type="PANTHER" id="PTHR12416">
    <property type="entry name" value="RRNA-PROCESSING PROTEIN UTP23 HOMOLOG"/>
    <property type="match status" value="1"/>
</dbReference>
<feature type="compositionally biased region" description="Gly residues" evidence="7">
    <location>
        <begin position="116"/>
        <end position="125"/>
    </location>
</feature>
<evidence type="ECO:0000259" key="8">
    <source>
        <dbReference type="Pfam" id="PF24779"/>
    </source>
</evidence>
<dbReference type="SUPFAM" id="SSF88723">
    <property type="entry name" value="PIN domain-like"/>
    <property type="match status" value="1"/>
</dbReference>
<dbReference type="Pfam" id="PF24779">
    <property type="entry name" value="UTP23_sensor"/>
    <property type="match status" value="1"/>
</dbReference>
<dbReference type="InterPro" id="IPR057776">
    <property type="entry name" value="UTP23_sensor"/>
</dbReference>
<reference evidence="9 10" key="1">
    <citation type="journal article" date="2021" name="Sci. Rep.">
        <title>Genome sequencing of the multicellular alga Astrephomene provides insights into convergent evolution of germ-soma differentiation.</title>
        <authorList>
            <person name="Yamashita S."/>
            <person name="Yamamoto K."/>
            <person name="Matsuzaki R."/>
            <person name="Suzuki S."/>
            <person name="Yamaguchi H."/>
            <person name="Hirooka S."/>
            <person name="Minakuchi Y."/>
            <person name="Miyagishima S."/>
            <person name="Kawachi M."/>
            <person name="Toyoda A."/>
            <person name="Nozaki H."/>
        </authorList>
    </citation>
    <scope>NUCLEOTIDE SEQUENCE [LARGE SCALE GENOMIC DNA]</scope>
    <source>
        <strain evidence="9 10">NIES-4017</strain>
    </source>
</reference>
<comment type="caution">
    <text evidence="9">The sequence shown here is derived from an EMBL/GenBank/DDBJ whole genome shotgun (WGS) entry which is preliminary data.</text>
</comment>
<keyword evidence="3" id="KW-0698">rRNA processing</keyword>
<dbReference type="InterPro" id="IPR029060">
    <property type="entry name" value="PIN-like_dom_sf"/>
</dbReference>
<dbReference type="Pfam" id="PF04900">
    <property type="entry name" value="Fcf1"/>
    <property type="match status" value="2"/>
</dbReference>
<feature type="compositionally biased region" description="Low complexity" evidence="7">
    <location>
        <begin position="271"/>
        <end position="290"/>
    </location>
</feature>
<sequence length="330" mass="34971">MRRKKHKQTRRATNYYRINYGFHEPYKVLLDGNFIHATKALNLADLASHLPKLLGGACKLYTTKCVTRELRSLGRDFTASADAAHSYPLHKCDHCHSQKEGRDGKDKEEAKEEGGAKGGAKGGSSGCVSAAECIRAAIGSRNEAHWFVATQDAALRQELGKIPGCPLVFATVNGVHLETPSEVTKQKAKEAEAATRSIAPHEAAAQPLLAPEQLAELRRELLLHRQKRQQQGAGGEGAVGVPATSARFRRNKAKGPNPLAVKKRNLKKEAAAAAAAAAAGGKKPAAAAAGGKAGGDKKGREVKGGGGGDDHQQPQKRKRKRGKGAAGEEA</sequence>
<comment type="similarity">
    <text evidence="6">Belongs to the UTP23/FCF1 family. UTP23 subfamily.</text>
</comment>
<keyword evidence="4" id="KW-0539">Nucleus</keyword>
<evidence type="ECO:0000313" key="9">
    <source>
        <dbReference type="EMBL" id="GFR45711.1"/>
    </source>
</evidence>